<evidence type="ECO:0000313" key="3">
    <source>
        <dbReference type="Proteomes" id="UP001285908"/>
    </source>
</evidence>
<name>A0AAJ0I2S8_9PEZI</name>
<keyword evidence="3" id="KW-1185">Reference proteome</keyword>
<dbReference type="EMBL" id="JAULSX010000006">
    <property type="protein sequence ID" value="KAK3488688.1"/>
    <property type="molecule type" value="Genomic_DNA"/>
</dbReference>
<gene>
    <name evidence="2" type="ORF">B0T23DRAFT_397319</name>
</gene>
<accession>A0AAJ0I2S8</accession>
<dbReference type="GeneID" id="87875916"/>
<evidence type="ECO:0000256" key="1">
    <source>
        <dbReference type="SAM" id="Phobius"/>
    </source>
</evidence>
<feature type="transmembrane region" description="Helical" evidence="1">
    <location>
        <begin position="24"/>
        <end position="44"/>
    </location>
</feature>
<dbReference type="AlphaFoldDB" id="A0AAJ0I2S8"/>
<keyword evidence="1" id="KW-0812">Transmembrane</keyword>
<comment type="caution">
    <text evidence="2">The sequence shown here is derived from an EMBL/GenBank/DDBJ whole genome shotgun (WGS) entry which is preliminary data.</text>
</comment>
<organism evidence="2 3">
    <name type="scientific">Neurospora hispaniola</name>
    <dbReference type="NCBI Taxonomy" id="588809"/>
    <lineage>
        <taxon>Eukaryota</taxon>
        <taxon>Fungi</taxon>
        <taxon>Dikarya</taxon>
        <taxon>Ascomycota</taxon>
        <taxon>Pezizomycotina</taxon>
        <taxon>Sordariomycetes</taxon>
        <taxon>Sordariomycetidae</taxon>
        <taxon>Sordariales</taxon>
        <taxon>Sordariaceae</taxon>
        <taxon>Neurospora</taxon>
    </lineage>
</organism>
<dbReference type="RefSeq" id="XP_062690395.1">
    <property type="nucleotide sequence ID" value="XM_062838294.1"/>
</dbReference>
<proteinExistence type="predicted"/>
<sequence>MGADKSCKCRISSQQSLDIDERKRGFVCATSMVGSLTLGSLLLMNQGMKNRLQYCIHCCSESLSSSYCENTAALSPFHLLSHVIDRRLKDTISFEVHSSPQASGMIRVFKTRIQFLQAFHVLGNPKFDP</sequence>
<protein>
    <submittedName>
        <fullName evidence="2">Uncharacterized protein</fullName>
    </submittedName>
</protein>
<dbReference type="Proteomes" id="UP001285908">
    <property type="component" value="Unassembled WGS sequence"/>
</dbReference>
<keyword evidence="1" id="KW-0472">Membrane</keyword>
<reference evidence="2 3" key="1">
    <citation type="journal article" date="2023" name="Mol. Phylogenet. Evol.">
        <title>Genome-scale phylogeny and comparative genomics of the fungal order Sordariales.</title>
        <authorList>
            <person name="Hensen N."/>
            <person name="Bonometti L."/>
            <person name="Westerberg I."/>
            <person name="Brannstrom I.O."/>
            <person name="Guillou S."/>
            <person name="Cros-Aarteil S."/>
            <person name="Calhoun S."/>
            <person name="Haridas S."/>
            <person name="Kuo A."/>
            <person name="Mondo S."/>
            <person name="Pangilinan J."/>
            <person name="Riley R."/>
            <person name="LaButti K."/>
            <person name="Andreopoulos B."/>
            <person name="Lipzen A."/>
            <person name="Chen C."/>
            <person name="Yan M."/>
            <person name="Daum C."/>
            <person name="Ng V."/>
            <person name="Clum A."/>
            <person name="Steindorff A."/>
            <person name="Ohm R.A."/>
            <person name="Martin F."/>
            <person name="Silar P."/>
            <person name="Natvig D.O."/>
            <person name="Lalanne C."/>
            <person name="Gautier V."/>
            <person name="Ament-Velasquez S.L."/>
            <person name="Kruys A."/>
            <person name="Hutchinson M.I."/>
            <person name="Powell A.J."/>
            <person name="Barry K."/>
            <person name="Miller A.N."/>
            <person name="Grigoriev I.V."/>
            <person name="Debuchy R."/>
            <person name="Gladieux P."/>
            <person name="Hiltunen Thoren M."/>
            <person name="Johannesson H."/>
        </authorList>
    </citation>
    <scope>NUCLEOTIDE SEQUENCE [LARGE SCALE GENOMIC DNA]</scope>
    <source>
        <strain evidence="2 3">FGSC 10403</strain>
    </source>
</reference>
<evidence type="ECO:0000313" key="2">
    <source>
        <dbReference type="EMBL" id="KAK3488688.1"/>
    </source>
</evidence>
<keyword evidence="1" id="KW-1133">Transmembrane helix</keyword>